<gene>
    <name evidence="1" type="ORF">nbrc107696_26800</name>
</gene>
<dbReference type="OrthoDB" id="4382244at2"/>
<proteinExistence type="predicted"/>
<dbReference type="EMBL" id="BJOV01000005">
    <property type="protein sequence ID" value="GEE02234.1"/>
    <property type="molecule type" value="Genomic_DNA"/>
</dbReference>
<accession>A0A7I9VAG0</accession>
<reference evidence="2" key="1">
    <citation type="submission" date="2019-06" db="EMBL/GenBank/DDBJ databases">
        <title>Gordonia isolated from sludge of a wastewater treatment plant.</title>
        <authorList>
            <person name="Tamura T."/>
            <person name="Aoyama K."/>
            <person name="Kang Y."/>
            <person name="Saito S."/>
            <person name="Akiyama N."/>
            <person name="Yazawa K."/>
            <person name="Gonoi T."/>
            <person name="Mikami Y."/>
        </authorList>
    </citation>
    <scope>NUCLEOTIDE SEQUENCE [LARGE SCALE GENOMIC DNA]</scope>
    <source>
        <strain evidence="2">NBRC 107696</strain>
    </source>
</reference>
<dbReference type="Proteomes" id="UP000444960">
    <property type="component" value="Unassembled WGS sequence"/>
</dbReference>
<evidence type="ECO:0000313" key="1">
    <source>
        <dbReference type="EMBL" id="GEE02234.1"/>
    </source>
</evidence>
<dbReference type="RefSeq" id="WP_161895935.1">
    <property type="nucleotide sequence ID" value="NZ_BJOV01000005.1"/>
</dbReference>
<name>A0A7I9VAG0_9ACTN</name>
<keyword evidence="2" id="KW-1185">Reference proteome</keyword>
<organism evidence="1 2">
    <name type="scientific">Gordonia spumicola</name>
    <dbReference type="NCBI Taxonomy" id="589161"/>
    <lineage>
        <taxon>Bacteria</taxon>
        <taxon>Bacillati</taxon>
        <taxon>Actinomycetota</taxon>
        <taxon>Actinomycetes</taxon>
        <taxon>Mycobacteriales</taxon>
        <taxon>Gordoniaceae</taxon>
        <taxon>Gordonia</taxon>
    </lineage>
</organism>
<comment type="caution">
    <text evidence="1">The sequence shown here is derived from an EMBL/GenBank/DDBJ whole genome shotgun (WGS) entry which is preliminary data.</text>
</comment>
<protein>
    <submittedName>
        <fullName evidence="1">Uncharacterized protein</fullName>
    </submittedName>
</protein>
<dbReference type="AlphaFoldDB" id="A0A7I9VAG0"/>
<sequence length="64" mass="6998">MAQRNDLPPITRRLNADLDAAFRSESIDSELKAALTELRLGIVSAVGALEVDLITSRPHQVVRS</sequence>
<evidence type="ECO:0000313" key="2">
    <source>
        <dbReference type="Proteomes" id="UP000444960"/>
    </source>
</evidence>